<dbReference type="GO" id="GO:0016987">
    <property type="term" value="F:sigma factor activity"/>
    <property type="evidence" value="ECO:0007669"/>
    <property type="project" value="UniProtKB-KW"/>
</dbReference>
<dbReference type="InterPro" id="IPR013249">
    <property type="entry name" value="RNA_pol_sigma70_r4_t2"/>
</dbReference>
<accession>A0A644YZK8</accession>
<keyword evidence="4" id="KW-0804">Transcription</keyword>
<dbReference type="PANTHER" id="PTHR43133:SF8">
    <property type="entry name" value="RNA POLYMERASE SIGMA FACTOR HI_1459-RELATED"/>
    <property type="match status" value="1"/>
</dbReference>
<evidence type="ECO:0000313" key="6">
    <source>
        <dbReference type="EMBL" id="MPM33478.1"/>
    </source>
</evidence>
<reference evidence="6" key="1">
    <citation type="submission" date="2019-08" db="EMBL/GenBank/DDBJ databases">
        <authorList>
            <person name="Kucharzyk K."/>
            <person name="Murdoch R.W."/>
            <person name="Higgins S."/>
            <person name="Loffler F."/>
        </authorList>
    </citation>
    <scope>NUCLEOTIDE SEQUENCE</scope>
</reference>
<evidence type="ECO:0000256" key="1">
    <source>
        <dbReference type="ARBA" id="ARBA00023015"/>
    </source>
</evidence>
<dbReference type="GO" id="GO:0003677">
    <property type="term" value="F:DNA binding"/>
    <property type="evidence" value="ECO:0007669"/>
    <property type="project" value="UniProtKB-KW"/>
</dbReference>
<dbReference type="Gene3D" id="1.10.10.10">
    <property type="entry name" value="Winged helix-like DNA-binding domain superfamily/Winged helix DNA-binding domain"/>
    <property type="match status" value="1"/>
</dbReference>
<dbReference type="GO" id="GO:0006352">
    <property type="term" value="P:DNA-templated transcription initiation"/>
    <property type="evidence" value="ECO:0007669"/>
    <property type="project" value="InterPro"/>
</dbReference>
<name>A0A644YZK8_9ZZZZ</name>
<dbReference type="PANTHER" id="PTHR43133">
    <property type="entry name" value="RNA POLYMERASE ECF-TYPE SIGMA FACTO"/>
    <property type="match status" value="1"/>
</dbReference>
<dbReference type="Pfam" id="PF08281">
    <property type="entry name" value="Sigma70_r4_2"/>
    <property type="match status" value="1"/>
</dbReference>
<dbReference type="EMBL" id="VSSQ01006672">
    <property type="protein sequence ID" value="MPM33478.1"/>
    <property type="molecule type" value="Genomic_DNA"/>
</dbReference>
<keyword evidence="2" id="KW-0731">Sigma factor</keyword>
<dbReference type="InterPro" id="IPR013324">
    <property type="entry name" value="RNA_pol_sigma_r3/r4-like"/>
</dbReference>
<feature type="domain" description="RNA polymerase sigma factor 70 region 4 type 2" evidence="5">
    <location>
        <begin position="80"/>
        <end position="124"/>
    </location>
</feature>
<dbReference type="InterPro" id="IPR036388">
    <property type="entry name" value="WH-like_DNA-bd_sf"/>
</dbReference>
<proteinExistence type="predicted"/>
<keyword evidence="3" id="KW-0238">DNA-binding</keyword>
<evidence type="ECO:0000256" key="2">
    <source>
        <dbReference type="ARBA" id="ARBA00023082"/>
    </source>
</evidence>
<dbReference type="AlphaFoldDB" id="A0A644YZK8"/>
<protein>
    <recommendedName>
        <fullName evidence="5">RNA polymerase sigma factor 70 region 4 type 2 domain-containing protein</fullName>
    </recommendedName>
</protein>
<gene>
    <name evidence="6" type="ORF">SDC9_80054</name>
</gene>
<dbReference type="NCBIfam" id="TIGR02937">
    <property type="entry name" value="sigma70-ECF"/>
    <property type="match status" value="1"/>
</dbReference>
<dbReference type="InterPro" id="IPR014284">
    <property type="entry name" value="RNA_pol_sigma-70_dom"/>
</dbReference>
<evidence type="ECO:0000256" key="3">
    <source>
        <dbReference type="ARBA" id="ARBA00023125"/>
    </source>
</evidence>
<organism evidence="6">
    <name type="scientific">bioreactor metagenome</name>
    <dbReference type="NCBI Taxonomy" id="1076179"/>
    <lineage>
        <taxon>unclassified sequences</taxon>
        <taxon>metagenomes</taxon>
        <taxon>ecological metagenomes</taxon>
    </lineage>
</organism>
<evidence type="ECO:0000256" key="4">
    <source>
        <dbReference type="ARBA" id="ARBA00023163"/>
    </source>
</evidence>
<dbReference type="InterPro" id="IPR039425">
    <property type="entry name" value="RNA_pol_sigma-70-like"/>
</dbReference>
<keyword evidence="1" id="KW-0805">Transcription regulation</keyword>
<comment type="caution">
    <text evidence="6">The sequence shown here is derived from an EMBL/GenBank/DDBJ whole genome shotgun (WGS) entry which is preliminary data.</text>
</comment>
<sequence>MELTTSQKKTVRHQFDSFCKKILREEARDYIRELSRLAEHEVSFSELSEDQMERLCVLDEYPSEQYHFDVQGHHVEIRDDRLAEALSSLSDEQREIVLLSYFLDMSDREIGEKLNMVRCTVQRRRTSSITKMRERMEVHTNGE</sequence>
<evidence type="ECO:0000259" key="5">
    <source>
        <dbReference type="Pfam" id="PF08281"/>
    </source>
</evidence>
<dbReference type="SUPFAM" id="SSF88659">
    <property type="entry name" value="Sigma3 and sigma4 domains of RNA polymerase sigma factors"/>
    <property type="match status" value="1"/>
</dbReference>